<dbReference type="Pfam" id="PF02369">
    <property type="entry name" value="Big_1"/>
    <property type="match status" value="1"/>
</dbReference>
<dbReference type="EMBL" id="JAJHPV010000002">
    <property type="protein sequence ID" value="MCC6069404.1"/>
    <property type="molecule type" value="Genomic_DNA"/>
</dbReference>
<evidence type="ECO:0000313" key="4">
    <source>
        <dbReference type="EMBL" id="MCC6069404.1"/>
    </source>
</evidence>
<dbReference type="InterPro" id="IPR003344">
    <property type="entry name" value="Big_1_dom"/>
</dbReference>
<dbReference type="PROSITE" id="PS51127">
    <property type="entry name" value="BIG1"/>
    <property type="match status" value="1"/>
</dbReference>
<evidence type="ECO:0000259" key="3">
    <source>
        <dbReference type="PROSITE" id="PS51127"/>
    </source>
</evidence>
<keyword evidence="2" id="KW-0732">Signal</keyword>
<comment type="caution">
    <text evidence="4">The sequence shown here is derived from an EMBL/GenBank/DDBJ whole genome shotgun (WGS) entry which is preliminary data.</text>
</comment>
<dbReference type="Gene3D" id="2.60.40.10">
    <property type="entry name" value="Immunoglobulins"/>
    <property type="match status" value="2"/>
</dbReference>
<keyword evidence="5" id="KW-1185">Reference proteome</keyword>
<dbReference type="InterPro" id="IPR008964">
    <property type="entry name" value="Invasin/intimin_cell_adhesion"/>
</dbReference>
<evidence type="ECO:0000313" key="5">
    <source>
        <dbReference type="Proteomes" id="UP001198701"/>
    </source>
</evidence>
<reference evidence="4 5" key="1">
    <citation type="submission" date="2021-11" db="EMBL/GenBank/DDBJ databases">
        <authorList>
            <person name="Huq M.A."/>
        </authorList>
    </citation>
    <scope>NUCLEOTIDE SEQUENCE [LARGE SCALE GENOMIC DNA]</scope>
    <source>
        <strain evidence="4 5">MAHUQ-52</strain>
    </source>
</reference>
<comment type="similarity">
    <text evidence="1">Belongs to the intimin/invasin family.</text>
</comment>
<dbReference type="PROSITE" id="PS51257">
    <property type="entry name" value="PROKAR_LIPOPROTEIN"/>
    <property type="match status" value="1"/>
</dbReference>
<dbReference type="SMART" id="SM00634">
    <property type="entry name" value="BID_1"/>
    <property type="match status" value="2"/>
</dbReference>
<feature type="chain" id="PRO_5045247340" evidence="2">
    <location>
        <begin position="26"/>
        <end position="642"/>
    </location>
</feature>
<gene>
    <name evidence="4" type="ORF">LMJ30_00330</name>
</gene>
<protein>
    <submittedName>
        <fullName evidence="4">Ig-like domain-containing protein</fullName>
    </submittedName>
</protein>
<organism evidence="4 5">
    <name type="scientific">Massilia agrisoli</name>
    <dbReference type="NCBI Taxonomy" id="2892444"/>
    <lineage>
        <taxon>Bacteria</taxon>
        <taxon>Pseudomonadati</taxon>
        <taxon>Pseudomonadota</taxon>
        <taxon>Betaproteobacteria</taxon>
        <taxon>Burkholderiales</taxon>
        <taxon>Oxalobacteraceae</taxon>
        <taxon>Telluria group</taxon>
        <taxon>Massilia</taxon>
    </lineage>
</organism>
<feature type="signal peptide" evidence="2">
    <location>
        <begin position="1"/>
        <end position="25"/>
    </location>
</feature>
<dbReference type="Proteomes" id="UP001198701">
    <property type="component" value="Unassembled WGS sequence"/>
</dbReference>
<proteinExistence type="inferred from homology"/>
<dbReference type="SUPFAM" id="SSF49373">
    <property type="entry name" value="Invasin/intimin cell-adhesion fragments"/>
    <property type="match status" value="2"/>
</dbReference>
<dbReference type="InterPro" id="IPR013783">
    <property type="entry name" value="Ig-like_fold"/>
</dbReference>
<name>A0ABS8ILW2_9BURK</name>
<sequence>MPHKAVASPGLPPLKLLMCASLALALAACGGGGGNPGAVSGGGSGATPGTGGGTTAPAAPSLEVSFVNASGQSTNSLTAGTPLIAKATLRDSAGRVIPEALVTFSTDNKLALFSPSAGTALTDANGVATVTMRPASLGAGGAAKVSVTTTVAGATVTGERNYSVGATALTLSPITLSPASIPAYGSTTISVDVLANGARYTAQQLTVNFSSACVNAGKATLAATATTNNGTAQAVYRDLGCGTTDAISISADGADRPVTATLPIASPAAASVQFASAFPVEQSIVIAGQGGNLRTETATLKFKVFDIFNRPLQGQLVNFSVNTTDVKLNKASDTTDQNGEVITTVNSGTKATTFRVTASLGNGISTMSDSIVVTTGLPVQRAFSLSVGSPNIEGWSIDNIKTTVNVLLADQFGNPVADGTPVAFQTNIGAVGSSDKGACNLVNGGCFVDFRSQNPRVATPGSPSTPCNGVTPDSTRPGLASVCASTTDGANTVFARTAIFLSGSAASNVYLIGRTAPLTSTATDLGSSRSGDGKVFTLQINDINNNPMPAGTTVAVTSLTNASVVDVVPSTVQNVFPHNATADDITGTTVSGNQGSFHQVTVIGNAPTPCVAGTVATFSVSITSPVAKLITSYPFKMTLTCP</sequence>
<evidence type="ECO:0000256" key="2">
    <source>
        <dbReference type="SAM" id="SignalP"/>
    </source>
</evidence>
<feature type="domain" description="Big-1" evidence="3">
    <location>
        <begin position="282"/>
        <end position="375"/>
    </location>
</feature>
<dbReference type="RefSeq" id="WP_229430343.1">
    <property type="nucleotide sequence ID" value="NZ_JAJHPV010000002.1"/>
</dbReference>
<accession>A0ABS8ILW2</accession>
<evidence type="ECO:0000256" key="1">
    <source>
        <dbReference type="ARBA" id="ARBA00010116"/>
    </source>
</evidence>